<feature type="transmembrane region" description="Helical" evidence="1">
    <location>
        <begin position="63"/>
        <end position="81"/>
    </location>
</feature>
<keyword evidence="1" id="KW-1133">Transmembrane helix</keyword>
<feature type="transmembrane region" description="Helical" evidence="1">
    <location>
        <begin position="141"/>
        <end position="160"/>
    </location>
</feature>
<dbReference type="PANTHER" id="PTHR37314:SF4">
    <property type="entry name" value="UPF0700 TRANSMEMBRANE PROTEIN YOAK"/>
    <property type="match status" value="1"/>
</dbReference>
<dbReference type="InterPro" id="IPR010699">
    <property type="entry name" value="DUF1275"/>
</dbReference>
<evidence type="ECO:0000256" key="1">
    <source>
        <dbReference type="SAM" id="Phobius"/>
    </source>
</evidence>
<proteinExistence type="predicted"/>
<protein>
    <submittedName>
        <fullName evidence="2">DUF1275 domain-containing protein</fullName>
    </submittedName>
</protein>
<keyword evidence="1" id="KW-0812">Transmembrane</keyword>
<organism evidence="2 3">
    <name type="scientific">Sphingomonas glacialis</name>
    <dbReference type="NCBI Taxonomy" id="658225"/>
    <lineage>
        <taxon>Bacteria</taxon>
        <taxon>Pseudomonadati</taxon>
        <taxon>Pseudomonadota</taxon>
        <taxon>Alphaproteobacteria</taxon>
        <taxon>Sphingomonadales</taxon>
        <taxon>Sphingomonadaceae</taxon>
        <taxon>Sphingomonas</taxon>
    </lineage>
</organism>
<gene>
    <name evidence="2" type="ORF">EAH76_00290</name>
</gene>
<dbReference type="Proteomes" id="UP000319931">
    <property type="component" value="Unassembled WGS sequence"/>
</dbReference>
<feature type="transmembrane region" description="Helical" evidence="1">
    <location>
        <begin position="172"/>
        <end position="190"/>
    </location>
</feature>
<dbReference type="RefSeq" id="WP_140846622.1">
    <property type="nucleotide sequence ID" value="NZ_RCZC01000001.1"/>
</dbReference>
<feature type="transmembrane region" description="Helical" evidence="1">
    <location>
        <begin position="93"/>
        <end position="121"/>
    </location>
</feature>
<sequence length="219" mass="22602">MIAAMRRYQRSTLLFAACLTGLAGFVDALAYSSMGGFFASFMSGNTTRLGVSLATDATHDARIGAGLILSFVSGVVAATIVGRARPRQQRVAVMGLVTLLLGGAALFAPYHPAIVPLLLLATAMGAENGVFTRDGEVSIGLTYMTGALVRIGQGLAAALMGDGPRWEWARHLLLWLGFGGGVIVGARCYGTYGIGALWIAAGAAAVLTIAARATQRDPA</sequence>
<evidence type="ECO:0000313" key="2">
    <source>
        <dbReference type="EMBL" id="TPG56056.1"/>
    </source>
</evidence>
<evidence type="ECO:0000313" key="3">
    <source>
        <dbReference type="Proteomes" id="UP000319931"/>
    </source>
</evidence>
<dbReference type="PANTHER" id="PTHR37314">
    <property type="entry name" value="SLR0142 PROTEIN"/>
    <property type="match status" value="1"/>
</dbReference>
<reference evidence="2 3" key="1">
    <citation type="journal article" date="2019" name="Environ. Microbiol.">
        <title>Species interactions and distinct microbial communities in high Arctic permafrost affected cryosols are associated with the CH4 and CO2 gas fluxes.</title>
        <authorList>
            <person name="Altshuler I."/>
            <person name="Hamel J."/>
            <person name="Turney S."/>
            <person name="Magnuson E."/>
            <person name="Levesque R."/>
            <person name="Greer C."/>
            <person name="Whyte L.G."/>
        </authorList>
    </citation>
    <scope>NUCLEOTIDE SEQUENCE [LARGE SCALE GENOMIC DNA]</scope>
    <source>
        <strain evidence="2 3">E6.1</strain>
    </source>
</reference>
<dbReference type="AlphaFoldDB" id="A0A502G4B3"/>
<comment type="caution">
    <text evidence="2">The sequence shown here is derived from an EMBL/GenBank/DDBJ whole genome shotgun (WGS) entry which is preliminary data.</text>
</comment>
<dbReference type="OrthoDB" id="885342at2"/>
<keyword evidence="1" id="KW-0472">Membrane</keyword>
<dbReference type="EMBL" id="RCZC01000001">
    <property type="protein sequence ID" value="TPG56056.1"/>
    <property type="molecule type" value="Genomic_DNA"/>
</dbReference>
<name>A0A502G4B3_9SPHN</name>
<dbReference type="Pfam" id="PF06912">
    <property type="entry name" value="DUF1275"/>
    <property type="match status" value="1"/>
</dbReference>
<keyword evidence="3" id="KW-1185">Reference proteome</keyword>
<feature type="transmembrane region" description="Helical" evidence="1">
    <location>
        <begin position="196"/>
        <end position="214"/>
    </location>
</feature>
<accession>A0A502G4B3</accession>